<accession>A0A2D0NHV6</accession>
<organism evidence="1 2">
    <name type="scientific">Flavilitoribacter nigricans (strain ATCC 23147 / DSM 23189 / NBRC 102662 / NCIMB 1420 / SS-2)</name>
    <name type="common">Lewinella nigricans</name>
    <dbReference type="NCBI Taxonomy" id="1122177"/>
    <lineage>
        <taxon>Bacteria</taxon>
        <taxon>Pseudomonadati</taxon>
        <taxon>Bacteroidota</taxon>
        <taxon>Saprospiria</taxon>
        <taxon>Saprospirales</taxon>
        <taxon>Lewinellaceae</taxon>
        <taxon>Flavilitoribacter</taxon>
    </lineage>
</organism>
<gene>
    <name evidence="1" type="ORF">CRP01_03500</name>
</gene>
<dbReference type="Proteomes" id="UP000223913">
    <property type="component" value="Unassembled WGS sequence"/>
</dbReference>
<reference evidence="1 2" key="1">
    <citation type="submission" date="2017-10" db="EMBL/GenBank/DDBJ databases">
        <title>The draft genome sequence of Lewinella nigricans NBRC 102662.</title>
        <authorList>
            <person name="Wang K."/>
        </authorList>
    </citation>
    <scope>NUCLEOTIDE SEQUENCE [LARGE SCALE GENOMIC DNA]</scope>
    <source>
        <strain evidence="1 2">NBRC 102662</strain>
    </source>
</reference>
<dbReference type="EMBL" id="PDUD01000003">
    <property type="protein sequence ID" value="PHN08094.1"/>
    <property type="molecule type" value="Genomic_DNA"/>
</dbReference>
<evidence type="ECO:0008006" key="3">
    <source>
        <dbReference type="Google" id="ProtNLM"/>
    </source>
</evidence>
<proteinExistence type="predicted"/>
<evidence type="ECO:0000313" key="2">
    <source>
        <dbReference type="Proteomes" id="UP000223913"/>
    </source>
</evidence>
<dbReference type="AlphaFoldDB" id="A0A2D0NHV6"/>
<name>A0A2D0NHV6_FLAN2</name>
<comment type="caution">
    <text evidence="1">The sequence shown here is derived from an EMBL/GenBank/DDBJ whole genome shotgun (WGS) entry which is preliminary data.</text>
</comment>
<protein>
    <recommendedName>
        <fullName evidence="3">Outer membrane protein beta-barrel domain-containing protein</fullName>
    </recommendedName>
</protein>
<keyword evidence="2" id="KW-1185">Reference proteome</keyword>
<sequence>MPYSRLGGNLLKQYHGSAPIYGSLPLSPLVDFEAGAYLGMVANRAEALGERPLPADIDTRYDLGFDSGLVSGLSFNLEKFGRLRLRYNYGLSEILNADDRIIKTRRLDLGVNFKF</sequence>
<evidence type="ECO:0000313" key="1">
    <source>
        <dbReference type="EMBL" id="PHN08094.1"/>
    </source>
</evidence>